<comment type="caution">
    <text evidence="2">The sequence shown here is derived from an EMBL/GenBank/DDBJ whole genome shotgun (WGS) entry which is preliminary data.</text>
</comment>
<reference evidence="2" key="1">
    <citation type="journal article" date="2020" name="G3 (Bethesda)">
        <title>High-Quality Assemblies for Three Invasive Social Wasps from the &lt;i&gt;Vespula&lt;/i&gt; Genus.</title>
        <authorList>
            <person name="Harrop T.W.R."/>
            <person name="Guhlin J."/>
            <person name="McLaughlin G.M."/>
            <person name="Permina E."/>
            <person name="Stockwell P."/>
            <person name="Gilligan J."/>
            <person name="Le Lec M.F."/>
            <person name="Gruber M.A.M."/>
            <person name="Quinn O."/>
            <person name="Lovegrove M."/>
            <person name="Duncan E.J."/>
            <person name="Remnant E.J."/>
            <person name="Van Eeckhoven J."/>
            <person name="Graham B."/>
            <person name="Knapp R.A."/>
            <person name="Langford K.W."/>
            <person name="Kronenberg Z."/>
            <person name="Press M.O."/>
            <person name="Eacker S.M."/>
            <person name="Wilson-Rankin E.E."/>
            <person name="Purcell J."/>
            <person name="Lester P.J."/>
            <person name="Dearden P.K."/>
        </authorList>
    </citation>
    <scope>NUCLEOTIDE SEQUENCE</scope>
    <source>
        <strain evidence="2">Linc-1</strain>
    </source>
</reference>
<feature type="region of interest" description="Disordered" evidence="1">
    <location>
        <begin position="530"/>
        <end position="585"/>
    </location>
</feature>
<feature type="compositionally biased region" description="Basic residues" evidence="1">
    <location>
        <begin position="296"/>
        <end position="311"/>
    </location>
</feature>
<feature type="compositionally biased region" description="Basic and acidic residues" evidence="1">
    <location>
        <begin position="808"/>
        <end position="817"/>
    </location>
</feature>
<evidence type="ECO:0000256" key="1">
    <source>
        <dbReference type="SAM" id="MobiDB-lite"/>
    </source>
</evidence>
<feature type="compositionally biased region" description="Basic and acidic residues" evidence="1">
    <location>
        <begin position="847"/>
        <end position="857"/>
    </location>
</feature>
<gene>
    <name evidence="2" type="ORF">HZH68_004858</name>
</gene>
<feature type="region of interest" description="Disordered" evidence="1">
    <location>
        <begin position="293"/>
        <end position="352"/>
    </location>
</feature>
<proteinExistence type="predicted"/>
<feature type="compositionally biased region" description="Basic residues" evidence="1">
    <location>
        <begin position="199"/>
        <end position="208"/>
    </location>
</feature>
<protein>
    <submittedName>
        <fullName evidence="2">Uncharacterized protein</fullName>
    </submittedName>
</protein>
<keyword evidence="3" id="KW-1185">Reference proteome</keyword>
<sequence length="939" mass="109616">MSDVAKMEEFYTTTIKKEIDNEADDTSQEHQSTVVKKESIIKSTNEDVQRAIEGLKEIPDEELQEFLDDDFMEGLNVVDAWEGEEDRNREEQKPRIKEHEERQPSRERYRRERKRSYSREKPKREEKKREEIRRDPSKSTKDIERDKMRTKRDNESKLLAEKEKAIKHLLDSDNVVPPGTESEAIQSITDKQNEERVQMRSRRSRERRRSPERAKLSPVRRKSYDRFRASPHRRILSPVRRRSPFRMSPEKRRSSPRINCDRRSPLVLSPERRRSPYRRLSWERRLSADRRWSAERHRRRTEMHERRRSRSRDRQRSRSMERFRRRSRSPINRRYSPRRRSRTRSRSLERRIRKRSPFINELARQLRNEAMISNSTYISASSMEGISPIMNAPVYTQEAEVRAPLSQPYMHQGGPPTTAQPPQPPPPPSVLPMPAGVVPQFMNFDIPAPPPSMGFDAASLHPMPPAHYSSGPVMYNHNAVQTNAGMTTQTGPRTALLPTPQQATPQPVPAPGTMDHQVMGYVPQHGLPPVVSHLDPSNNAGKPSNASVILPPSSPNYKDHRPSLSSHNGFQPREERLKTPEPPVISDTKQFEKTSLSSLLEASVSAKGANSSSPPVLYPGENLNVNDIKALPIAFRVVRSTGFKPEILRHCEHALRELPIEDPRLKMKGRFFFDPNKGDSNDKYEEYPSNSVLLQKGKNKIYWEEDDVQQYNATVTKQAVQTHQKICQTEEIETDTKYVEARVDMVDFEMQVYPDDIEEVAKEERKSIMDRLDWKIRDKHRETDDLRWSLSNSSQKRPWKKGSSPGRRSAEREHHLESVPSPEHPPRNFKMDSPMRSRDSYSSQRGSFRDHYVRDRYSPNCRRSTNMDDFRENRSDRSHGESPMKLEDSEEDSDDTFTFQREIWDWYGRGKSLRGKTNTTRGKYSGGRPYRGRCAFHKF</sequence>
<name>A0A834NIB7_VESGE</name>
<evidence type="ECO:0000313" key="2">
    <source>
        <dbReference type="EMBL" id="KAF7410477.1"/>
    </source>
</evidence>
<evidence type="ECO:0000313" key="3">
    <source>
        <dbReference type="Proteomes" id="UP000617340"/>
    </source>
</evidence>
<dbReference type="EMBL" id="JACSDZ010000003">
    <property type="protein sequence ID" value="KAF7410477.1"/>
    <property type="molecule type" value="Genomic_DNA"/>
</dbReference>
<feature type="region of interest" description="Disordered" evidence="1">
    <location>
        <begin position="77"/>
        <end position="267"/>
    </location>
</feature>
<feature type="compositionally biased region" description="Pro residues" evidence="1">
    <location>
        <begin position="418"/>
        <end position="429"/>
    </location>
</feature>
<feature type="compositionally biased region" description="Basic and acidic residues" evidence="1">
    <location>
        <begin position="824"/>
        <end position="839"/>
    </location>
</feature>
<feature type="compositionally biased region" description="Basic and acidic residues" evidence="1">
    <location>
        <begin position="865"/>
        <end position="887"/>
    </location>
</feature>
<feature type="compositionally biased region" description="Basic and acidic residues" evidence="1">
    <location>
        <begin position="312"/>
        <end position="322"/>
    </location>
</feature>
<dbReference type="AlphaFoldDB" id="A0A834NIB7"/>
<dbReference type="Proteomes" id="UP000617340">
    <property type="component" value="Unassembled WGS sequence"/>
</dbReference>
<accession>A0A834NIB7</accession>
<feature type="region of interest" description="Disordered" evidence="1">
    <location>
        <begin position="788"/>
        <end position="894"/>
    </location>
</feature>
<feature type="region of interest" description="Disordered" evidence="1">
    <location>
        <begin position="407"/>
        <end position="429"/>
    </location>
</feature>
<feature type="compositionally biased region" description="Basic and acidic residues" evidence="1">
    <location>
        <begin position="248"/>
        <end position="267"/>
    </location>
</feature>
<feature type="compositionally biased region" description="Basic residues" evidence="1">
    <location>
        <begin position="335"/>
        <end position="352"/>
    </location>
</feature>
<feature type="compositionally biased region" description="Basic and acidic residues" evidence="1">
    <location>
        <begin position="86"/>
        <end position="171"/>
    </location>
</feature>
<feature type="compositionally biased region" description="Polar residues" evidence="1">
    <location>
        <begin position="535"/>
        <end position="547"/>
    </location>
</feature>
<organism evidence="2 3">
    <name type="scientific">Vespula germanica</name>
    <name type="common">German yellow jacket</name>
    <name type="synonym">Paravespula germanica</name>
    <dbReference type="NCBI Taxonomy" id="30212"/>
    <lineage>
        <taxon>Eukaryota</taxon>
        <taxon>Metazoa</taxon>
        <taxon>Ecdysozoa</taxon>
        <taxon>Arthropoda</taxon>
        <taxon>Hexapoda</taxon>
        <taxon>Insecta</taxon>
        <taxon>Pterygota</taxon>
        <taxon>Neoptera</taxon>
        <taxon>Endopterygota</taxon>
        <taxon>Hymenoptera</taxon>
        <taxon>Apocrita</taxon>
        <taxon>Aculeata</taxon>
        <taxon>Vespoidea</taxon>
        <taxon>Vespidae</taxon>
        <taxon>Vespinae</taxon>
        <taxon>Vespula</taxon>
    </lineage>
</organism>
<feature type="compositionally biased region" description="Basic residues" evidence="1">
    <location>
        <begin position="229"/>
        <end position="244"/>
    </location>
</feature>